<dbReference type="InterPro" id="IPR043128">
    <property type="entry name" value="Rev_trsase/Diguanyl_cyclase"/>
</dbReference>
<name>A0A841T433_9BACL</name>
<dbReference type="NCBIfam" id="TIGR00254">
    <property type="entry name" value="GGDEF"/>
    <property type="match status" value="1"/>
</dbReference>
<dbReference type="InterPro" id="IPR008207">
    <property type="entry name" value="Sig_transdc_His_kin_Hpt_dom"/>
</dbReference>
<accession>A0A841T433</accession>
<keyword evidence="2" id="KW-0597">Phosphoprotein</keyword>
<dbReference type="SMART" id="SM00267">
    <property type="entry name" value="GGDEF"/>
    <property type="match status" value="1"/>
</dbReference>
<dbReference type="SUPFAM" id="SSF55073">
    <property type="entry name" value="Nucleotide cyclase"/>
    <property type="match status" value="1"/>
</dbReference>
<feature type="domain" description="Response regulatory" evidence="3">
    <location>
        <begin position="114"/>
        <end position="230"/>
    </location>
</feature>
<dbReference type="InterPro" id="IPR000160">
    <property type="entry name" value="GGDEF_dom"/>
</dbReference>
<dbReference type="AlphaFoldDB" id="A0A841T433"/>
<feature type="modified residue" description="4-aspartylphosphate" evidence="2">
    <location>
        <position position="163"/>
    </location>
</feature>
<feature type="domain" description="HPt" evidence="5">
    <location>
        <begin position="1"/>
        <end position="94"/>
    </location>
</feature>
<organism evidence="6 7">
    <name type="scientific">Cohnella thailandensis</name>
    <dbReference type="NCBI Taxonomy" id="557557"/>
    <lineage>
        <taxon>Bacteria</taxon>
        <taxon>Bacillati</taxon>
        <taxon>Bacillota</taxon>
        <taxon>Bacilli</taxon>
        <taxon>Bacillales</taxon>
        <taxon>Paenibacillaceae</taxon>
        <taxon>Cohnella</taxon>
    </lineage>
</organism>
<evidence type="ECO:0000313" key="6">
    <source>
        <dbReference type="EMBL" id="MBB6635881.1"/>
    </source>
</evidence>
<dbReference type="GO" id="GO:0000160">
    <property type="term" value="P:phosphorelay signal transduction system"/>
    <property type="evidence" value="ECO:0007669"/>
    <property type="project" value="InterPro"/>
</dbReference>
<gene>
    <name evidence="6" type="ORF">H7B67_17305</name>
</gene>
<dbReference type="PROSITE" id="PS50887">
    <property type="entry name" value="GGDEF"/>
    <property type="match status" value="1"/>
</dbReference>
<dbReference type="SUPFAM" id="SSF52172">
    <property type="entry name" value="CheY-like"/>
    <property type="match status" value="2"/>
</dbReference>
<sequence>MRKYQDTLIHSLHNQFQLWFEEHASVTAEEIALFLHSVKGTAGTIGMADVSEVAALLMEDARLNGPAEGEWTRDELRAFLFPLMRISYESSQERDGSEPLLLANDFDIPMDQPLVLILDDDVAMLRYLKEELESHGYFVIATVNPDHAIHYFHDLMPDCFILDLMIPQIDGFQVMETLSGRMRNRFVPTTVISVVDNKENRLRAFRLGADDFLSKPLDMEELLVRLERQLKRKDQIDRLLYVDDLTGAFNRKSFAGAYRRLCVEKQRSGTNFAIAVVDLDRFKAVNDSYGHSTGDRVLSRFAEYVRDHTRASDDLFRFGGEEFVLLLPHTGSREAVVLLERILEEFGKVDFGTAEQALRVTFSAGVVEVSDANPERYEEWLEAADRALYRAKAFGRCRIETGSLEQAAFERSKRLNIAIVDDDVIIRTLLMELLNMTLDVSICADIRVFRDGESFLADERHEERHPYLVILDGMMPDIDGLEVLAELRAKADSDRYSVIMLTGRAGTDDINRALELGADDYLTKPFRIQELDARIKRLLRRIR</sequence>
<evidence type="ECO:0000259" key="4">
    <source>
        <dbReference type="PROSITE" id="PS50887"/>
    </source>
</evidence>
<dbReference type="CDD" id="cd17574">
    <property type="entry name" value="REC_OmpR"/>
    <property type="match status" value="1"/>
</dbReference>
<dbReference type="PROSITE" id="PS50110">
    <property type="entry name" value="RESPONSE_REGULATORY"/>
    <property type="match status" value="2"/>
</dbReference>
<feature type="domain" description="GGDEF" evidence="4">
    <location>
        <begin position="270"/>
        <end position="404"/>
    </location>
</feature>
<dbReference type="SUPFAM" id="SSF47226">
    <property type="entry name" value="Histidine-containing phosphotransfer domain, HPT domain"/>
    <property type="match status" value="1"/>
</dbReference>
<dbReference type="InterPro" id="IPR050469">
    <property type="entry name" value="Diguanylate_Cyclase"/>
</dbReference>
<dbReference type="GO" id="GO:0052621">
    <property type="term" value="F:diguanylate cyclase activity"/>
    <property type="evidence" value="ECO:0007669"/>
    <property type="project" value="TreeGrafter"/>
</dbReference>
<dbReference type="SMART" id="SM00448">
    <property type="entry name" value="REC"/>
    <property type="match status" value="2"/>
</dbReference>
<evidence type="ECO:0000256" key="2">
    <source>
        <dbReference type="PROSITE-ProRule" id="PRU00169"/>
    </source>
</evidence>
<evidence type="ECO:0000259" key="3">
    <source>
        <dbReference type="PROSITE" id="PS50110"/>
    </source>
</evidence>
<dbReference type="RefSeq" id="WP_185121117.1">
    <property type="nucleotide sequence ID" value="NZ_JACJVQ010000015.1"/>
</dbReference>
<keyword evidence="7" id="KW-1185">Reference proteome</keyword>
<evidence type="ECO:0000259" key="5">
    <source>
        <dbReference type="PROSITE" id="PS50894"/>
    </source>
</evidence>
<dbReference type="FunFam" id="3.30.70.270:FF:000001">
    <property type="entry name" value="Diguanylate cyclase domain protein"/>
    <property type="match status" value="1"/>
</dbReference>
<evidence type="ECO:0000313" key="7">
    <source>
        <dbReference type="Proteomes" id="UP000535838"/>
    </source>
</evidence>
<feature type="modified residue" description="Phosphohistidine" evidence="1">
    <location>
        <position position="36"/>
    </location>
</feature>
<dbReference type="EMBL" id="JACJVQ010000015">
    <property type="protein sequence ID" value="MBB6635881.1"/>
    <property type="molecule type" value="Genomic_DNA"/>
</dbReference>
<proteinExistence type="predicted"/>
<reference evidence="6 7" key="1">
    <citation type="submission" date="2020-08" db="EMBL/GenBank/DDBJ databases">
        <title>Cohnella phylogeny.</title>
        <authorList>
            <person name="Dunlap C."/>
        </authorList>
    </citation>
    <scope>NUCLEOTIDE SEQUENCE [LARGE SCALE GENOMIC DNA]</scope>
    <source>
        <strain evidence="6 7">DSM 25241</strain>
    </source>
</reference>
<evidence type="ECO:0000256" key="1">
    <source>
        <dbReference type="PROSITE-ProRule" id="PRU00110"/>
    </source>
</evidence>
<dbReference type="InterPro" id="IPR001789">
    <property type="entry name" value="Sig_transdc_resp-reg_receiver"/>
</dbReference>
<dbReference type="CDD" id="cd01949">
    <property type="entry name" value="GGDEF"/>
    <property type="match status" value="1"/>
</dbReference>
<dbReference type="InterPro" id="IPR011006">
    <property type="entry name" value="CheY-like_superfamily"/>
</dbReference>
<comment type="caution">
    <text evidence="6">The sequence shown here is derived from an EMBL/GenBank/DDBJ whole genome shotgun (WGS) entry which is preliminary data.</text>
</comment>
<dbReference type="Proteomes" id="UP000535838">
    <property type="component" value="Unassembled WGS sequence"/>
</dbReference>
<dbReference type="Pfam" id="PF00072">
    <property type="entry name" value="Response_reg"/>
    <property type="match status" value="2"/>
</dbReference>
<dbReference type="Pfam" id="PF00990">
    <property type="entry name" value="GGDEF"/>
    <property type="match status" value="1"/>
</dbReference>
<dbReference type="InterPro" id="IPR036641">
    <property type="entry name" value="HPT_dom_sf"/>
</dbReference>
<dbReference type="PROSITE" id="PS50894">
    <property type="entry name" value="HPT"/>
    <property type="match status" value="1"/>
</dbReference>
<dbReference type="Gene3D" id="3.30.70.270">
    <property type="match status" value="1"/>
</dbReference>
<feature type="modified residue" description="4-aspartylphosphate" evidence="2">
    <location>
        <position position="472"/>
    </location>
</feature>
<dbReference type="InterPro" id="IPR029787">
    <property type="entry name" value="Nucleotide_cyclase"/>
</dbReference>
<protein>
    <submittedName>
        <fullName evidence="6">Response regulator</fullName>
    </submittedName>
</protein>
<dbReference type="PANTHER" id="PTHR45138">
    <property type="entry name" value="REGULATORY COMPONENTS OF SENSORY TRANSDUCTION SYSTEM"/>
    <property type="match status" value="1"/>
</dbReference>
<feature type="domain" description="Response regulatory" evidence="3">
    <location>
        <begin position="416"/>
        <end position="539"/>
    </location>
</feature>
<dbReference type="Gene3D" id="3.40.50.2300">
    <property type="match status" value="2"/>
</dbReference>
<dbReference type="PANTHER" id="PTHR45138:SF9">
    <property type="entry name" value="DIGUANYLATE CYCLASE DGCM-RELATED"/>
    <property type="match status" value="1"/>
</dbReference>